<reference evidence="2 3" key="1">
    <citation type="journal article" date="2023" name="Sci. Data">
        <title>Genome assembly of the Korean intertidal mud-creeper Batillaria attramentaria.</title>
        <authorList>
            <person name="Patra A.K."/>
            <person name="Ho P.T."/>
            <person name="Jun S."/>
            <person name="Lee S.J."/>
            <person name="Kim Y."/>
            <person name="Won Y.J."/>
        </authorList>
    </citation>
    <scope>NUCLEOTIDE SEQUENCE [LARGE SCALE GENOMIC DNA]</scope>
    <source>
        <strain evidence="2">Wonlab-2016</strain>
    </source>
</reference>
<dbReference type="EMBL" id="JACVVK020000354">
    <property type="protein sequence ID" value="KAK7477306.1"/>
    <property type="molecule type" value="Genomic_DNA"/>
</dbReference>
<feature type="region of interest" description="Disordered" evidence="1">
    <location>
        <begin position="1"/>
        <end position="67"/>
    </location>
</feature>
<feature type="compositionally biased region" description="Polar residues" evidence="1">
    <location>
        <begin position="48"/>
        <end position="57"/>
    </location>
</feature>
<evidence type="ECO:0000256" key="1">
    <source>
        <dbReference type="SAM" id="MobiDB-lite"/>
    </source>
</evidence>
<dbReference type="AlphaFoldDB" id="A0ABD0JQF9"/>
<dbReference type="Proteomes" id="UP001519460">
    <property type="component" value="Unassembled WGS sequence"/>
</dbReference>
<feature type="compositionally biased region" description="Basic and acidic residues" evidence="1">
    <location>
        <begin position="37"/>
        <end position="47"/>
    </location>
</feature>
<accession>A0ABD0JQF9</accession>
<evidence type="ECO:0000313" key="2">
    <source>
        <dbReference type="EMBL" id="KAK7477306.1"/>
    </source>
</evidence>
<evidence type="ECO:0000313" key="3">
    <source>
        <dbReference type="Proteomes" id="UP001519460"/>
    </source>
</evidence>
<keyword evidence="3" id="KW-1185">Reference proteome</keyword>
<feature type="compositionally biased region" description="Basic and acidic residues" evidence="1">
    <location>
        <begin position="11"/>
        <end position="22"/>
    </location>
</feature>
<gene>
    <name evidence="2" type="ORF">BaRGS_00031494</name>
</gene>
<protein>
    <submittedName>
        <fullName evidence="2">Uncharacterized protein</fullName>
    </submittedName>
</protein>
<name>A0ABD0JQF9_9CAEN</name>
<proteinExistence type="predicted"/>
<comment type="caution">
    <text evidence="2">The sequence shown here is derived from an EMBL/GenBank/DDBJ whole genome shotgun (WGS) entry which is preliminary data.</text>
</comment>
<organism evidence="2 3">
    <name type="scientific">Batillaria attramentaria</name>
    <dbReference type="NCBI Taxonomy" id="370345"/>
    <lineage>
        <taxon>Eukaryota</taxon>
        <taxon>Metazoa</taxon>
        <taxon>Spiralia</taxon>
        <taxon>Lophotrochozoa</taxon>
        <taxon>Mollusca</taxon>
        <taxon>Gastropoda</taxon>
        <taxon>Caenogastropoda</taxon>
        <taxon>Sorbeoconcha</taxon>
        <taxon>Cerithioidea</taxon>
        <taxon>Batillariidae</taxon>
        <taxon>Batillaria</taxon>
    </lineage>
</organism>
<sequence length="67" mass="7145">MAKWGDTGRGGCREEEAGDAMHEGGGGQWTAPPNPNDDTRELGHTDQKAQVTSQPPGQLQHLVLPPQ</sequence>